<comment type="caution">
    <text evidence="1">The sequence shown here is derived from an EMBL/GenBank/DDBJ whole genome shotgun (WGS) entry which is preliminary data.</text>
</comment>
<keyword evidence="3" id="KW-1185">Reference proteome</keyword>
<accession>A0A3N6P2V9</accession>
<evidence type="ECO:0000313" key="3">
    <source>
        <dbReference type="Proteomes" id="UP000269154"/>
    </source>
</evidence>
<dbReference type="Proteomes" id="UP000269154">
    <property type="component" value="Unassembled WGS sequence"/>
</dbReference>
<organism evidence="1 3">
    <name type="scientific">Okeania hirsuta</name>
    <dbReference type="NCBI Taxonomy" id="1458930"/>
    <lineage>
        <taxon>Bacteria</taxon>
        <taxon>Bacillati</taxon>
        <taxon>Cyanobacteriota</taxon>
        <taxon>Cyanophyceae</taxon>
        <taxon>Oscillatoriophycideae</taxon>
        <taxon>Oscillatoriales</taxon>
        <taxon>Microcoleaceae</taxon>
        <taxon>Okeania</taxon>
    </lineage>
</organism>
<reference evidence="1 3" key="1">
    <citation type="journal article" date="2018" name="ACS Chem. Biol.">
        <title>Ketoreductase domain dysfunction expands chemodiversity: malyngamide biosynthesis in the cyanobacterium Okeania hirsuta.</title>
        <authorList>
            <person name="Moss N.A."/>
            <person name="Leao T."/>
            <person name="Rankin M."/>
            <person name="McCullough T.M."/>
            <person name="Qu P."/>
            <person name="Korobeynikov A."/>
            <person name="Smith J.L."/>
            <person name="Gerwick L."/>
            <person name="Gerwick W.H."/>
        </authorList>
    </citation>
    <scope>NUCLEOTIDE SEQUENCE [LARGE SCALE GENOMIC DNA]</scope>
    <source>
        <strain evidence="1 3">PAB10Feb10-1</strain>
    </source>
</reference>
<sequence>MVTSVEQKITIEKWGYAVEHPEDLVDEDIQFGFKLINNREQQCYYSYLYVEIGLVFEMVNKGKPGIHRTVDAAIEYLMSLADYVVRVHRIIRLVPVKLCV</sequence>
<proteinExistence type="predicted"/>
<dbReference type="EMBL" id="RCBY01000507">
    <property type="protein sequence ID" value="RQH17402.1"/>
    <property type="molecule type" value="Genomic_DNA"/>
</dbReference>
<dbReference type="EMBL" id="RCBY01000551">
    <property type="protein sequence ID" value="RQH16632.1"/>
    <property type="molecule type" value="Genomic_DNA"/>
</dbReference>
<protein>
    <submittedName>
        <fullName evidence="1">Uncharacterized protein</fullName>
    </submittedName>
</protein>
<evidence type="ECO:0000313" key="2">
    <source>
        <dbReference type="EMBL" id="RQH17402.1"/>
    </source>
</evidence>
<dbReference type="AlphaFoldDB" id="A0A3N6P2V9"/>
<gene>
    <name evidence="2" type="ORF">D5R40_33375</name>
    <name evidence="1" type="ORF">D5R40_33900</name>
</gene>
<dbReference type="RefSeq" id="WP_124143808.1">
    <property type="nucleotide sequence ID" value="NZ_CAWOKI010000368.1"/>
</dbReference>
<name>A0A3N6P2V9_9CYAN</name>
<evidence type="ECO:0000313" key="1">
    <source>
        <dbReference type="EMBL" id="RQH16632.1"/>
    </source>
</evidence>